<dbReference type="InterPro" id="IPR027417">
    <property type="entry name" value="P-loop_NTPase"/>
</dbReference>
<evidence type="ECO:0000256" key="2">
    <source>
        <dbReference type="ARBA" id="ARBA00022741"/>
    </source>
</evidence>
<keyword evidence="1" id="KW-0677">Repeat</keyword>
<dbReference type="Proteomes" id="UP001646141">
    <property type="component" value="Unassembled WGS sequence"/>
</dbReference>
<dbReference type="PROSITE" id="PS50893">
    <property type="entry name" value="ABC_TRANSPORTER_2"/>
    <property type="match status" value="2"/>
</dbReference>
<accession>A0ABS1SN34</accession>
<dbReference type="SUPFAM" id="SSF52540">
    <property type="entry name" value="P-loop containing nucleoside triphosphate hydrolases"/>
    <property type="match status" value="2"/>
</dbReference>
<evidence type="ECO:0000256" key="3">
    <source>
        <dbReference type="ARBA" id="ARBA00022840"/>
    </source>
</evidence>
<reference evidence="5 6" key="1">
    <citation type="submission" date="2018-09" db="EMBL/GenBank/DDBJ databases">
        <title>Comparative genomics of Leucobacter spp.</title>
        <authorList>
            <person name="Reis A.C."/>
            <person name="Kolvenbach B.A."/>
            <person name="Corvini P.F.X."/>
            <person name="Nunes O.C."/>
        </authorList>
    </citation>
    <scope>NUCLEOTIDE SEQUENCE [LARGE SCALE GENOMIC DNA]</scope>
    <source>
        <strain evidence="5 6">L-1</strain>
    </source>
</reference>
<evidence type="ECO:0000259" key="4">
    <source>
        <dbReference type="PROSITE" id="PS50893"/>
    </source>
</evidence>
<dbReference type="Pfam" id="PF00005">
    <property type="entry name" value="ABC_tran"/>
    <property type="match status" value="2"/>
</dbReference>
<keyword evidence="3 5" id="KW-0067">ATP-binding</keyword>
<dbReference type="InterPro" id="IPR003593">
    <property type="entry name" value="AAA+_ATPase"/>
</dbReference>
<dbReference type="EMBL" id="QYAD01000002">
    <property type="protein sequence ID" value="MBL3689581.1"/>
    <property type="molecule type" value="Genomic_DNA"/>
</dbReference>
<feature type="domain" description="ABC transporter" evidence="4">
    <location>
        <begin position="7"/>
        <end position="239"/>
    </location>
</feature>
<gene>
    <name evidence="5" type="ORF">D3226_06360</name>
</gene>
<keyword evidence="6" id="KW-1185">Reference proteome</keyword>
<dbReference type="PANTHER" id="PTHR19211:SF6">
    <property type="entry name" value="BLL7188 PROTEIN"/>
    <property type="match status" value="1"/>
</dbReference>
<evidence type="ECO:0000256" key="1">
    <source>
        <dbReference type="ARBA" id="ARBA00022737"/>
    </source>
</evidence>
<proteinExistence type="predicted"/>
<protein>
    <submittedName>
        <fullName evidence="5">ABC transporter ATP-binding protein</fullName>
    </submittedName>
</protein>
<dbReference type="InterPro" id="IPR050611">
    <property type="entry name" value="ABCF"/>
</dbReference>
<organism evidence="5 6">
    <name type="scientific">Leucobacter chromiireducens subsp. chromiireducens</name>
    <dbReference type="NCBI Taxonomy" id="660067"/>
    <lineage>
        <taxon>Bacteria</taxon>
        <taxon>Bacillati</taxon>
        <taxon>Actinomycetota</taxon>
        <taxon>Actinomycetes</taxon>
        <taxon>Micrococcales</taxon>
        <taxon>Microbacteriaceae</taxon>
        <taxon>Leucobacter</taxon>
    </lineage>
</organism>
<dbReference type="GO" id="GO:0005524">
    <property type="term" value="F:ATP binding"/>
    <property type="evidence" value="ECO:0007669"/>
    <property type="project" value="UniProtKB-KW"/>
</dbReference>
<dbReference type="Gene3D" id="3.40.50.300">
    <property type="entry name" value="P-loop containing nucleotide triphosphate hydrolases"/>
    <property type="match status" value="2"/>
</dbReference>
<dbReference type="RefSeq" id="WP_202381610.1">
    <property type="nucleotide sequence ID" value="NZ_BAAAMA010000002.1"/>
</dbReference>
<dbReference type="SMART" id="SM00382">
    <property type="entry name" value="AAA"/>
    <property type="match status" value="2"/>
</dbReference>
<dbReference type="InterPro" id="IPR003439">
    <property type="entry name" value="ABC_transporter-like_ATP-bd"/>
</dbReference>
<dbReference type="PANTHER" id="PTHR19211">
    <property type="entry name" value="ATP-BINDING TRANSPORT PROTEIN-RELATED"/>
    <property type="match status" value="1"/>
</dbReference>
<name>A0ABS1SN34_9MICO</name>
<keyword evidence="2" id="KW-0547">Nucleotide-binding</keyword>
<sequence>MSTSPAISLHELSFAWPDGTAALERVSGTFTPGRTGLVGRNGAGKSTLLRLIAGELTPSSGHIVTSGEVGYLRQTLTLRADAPLAELLGIHETLAALRAIEAGDVAHEHFDAVGDDWDIESRAGEALQQLGFAPEDIDRRVGEVSGGEATLIAIMGLRIRRTPITLLDEPTNNLDRATRARLGELVDAWPGTLLIVSHDRELLERMDHTAELFSGRLETFGGPYSAWEAHQEQQQAAAAQAARSAQQTLKVEKRQRVEAETKLARRERTAKKTQASGGIPKILAGNRASKAQASAGAMRGTLDDKVQAAQAAVDAADARVRVDERISLVLPDPEVPRGRRLVEFSTGSRTILVQGPERVALVGANGSGKSTLLAQLMSGSAPTAGRPSGTLLTERVGFLAQRLDGLDEQASAIANVQAVAPATPTGTIQNQLARLLLRGDSAHRPVGTLSGGERFRVALARLLLADPPAQLLVLDEPTNNLDLASVEQLAQALDAYRGALLVVSHDFAFLERLGIDTILELDTATGLRELRTFEEAVA</sequence>
<feature type="domain" description="ABC transporter" evidence="4">
    <location>
        <begin position="330"/>
        <end position="537"/>
    </location>
</feature>
<comment type="caution">
    <text evidence="5">The sequence shown here is derived from an EMBL/GenBank/DDBJ whole genome shotgun (WGS) entry which is preliminary data.</text>
</comment>
<evidence type="ECO:0000313" key="5">
    <source>
        <dbReference type="EMBL" id="MBL3689581.1"/>
    </source>
</evidence>
<evidence type="ECO:0000313" key="6">
    <source>
        <dbReference type="Proteomes" id="UP001646141"/>
    </source>
</evidence>
<dbReference type="CDD" id="cd03221">
    <property type="entry name" value="ABCF_EF-3"/>
    <property type="match status" value="1"/>
</dbReference>